<feature type="domain" description="Helicase-associated" evidence="2">
    <location>
        <begin position="803"/>
        <end position="867"/>
    </location>
</feature>
<feature type="domain" description="Helicase-associated" evidence="2">
    <location>
        <begin position="456"/>
        <end position="529"/>
    </location>
</feature>
<keyword evidence="3" id="KW-0067">ATP-binding</keyword>
<dbReference type="GO" id="GO:0004386">
    <property type="term" value="F:helicase activity"/>
    <property type="evidence" value="ECO:0007669"/>
    <property type="project" value="UniProtKB-KW"/>
</dbReference>
<feature type="region of interest" description="Disordered" evidence="1">
    <location>
        <begin position="897"/>
        <end position="968"/>
    </location>
</feature>
<evidence type="ECO:0000259" key="2">
    <source>
        <dbReference type="Pfam" id="PF03457"/>
    </source>
</evidence>
<reference evidence="3" key="1">
    <citation type="submission" date="2020-06" db="EMBL/GenBank/DDBJ databases">
        <authorList>
            <consortium name="Plant Systems Biology data submission"/>
        </authorList>
    </citation>
    <scope>NUCLEOTIDE SEQUENCE</scope>
    <source>
        <strain evidence="3">D6</strain>
    </source>
</reference>
<feature type="compositionally biased region" description="Pro residues" evidence="1">
    <location>
        <begin position="205"/>
        <end position="219"/>
    </location>
</feature>
<feature type="domain" description="Helicase-associated" evidence="2">
    <location>
        <begin position="641"/>
        <end position="716"/>
    </location>
</feature>
<keyword evidence="3" id="KW-0547">Nucleotide-binding</keyword>
<keyword evidence="3" id="KW-0378">Hydrolase</keyword>
<dbReference type="PANTHER" id="PTHR33418:SF1">
    <property type="entry name" value="HELICASE-ASSOCIATED DOMAIN-CONTAINING PROTEIN"/>
    <property type="match status" value="1"/>
</dbReference>
<feature type="compositionally biased region" description="Low complexity" evidence="1">
    <location>
        <begin position="30"/>
        <end position="56"/>
    </location>
</feature>
<feature type="region of interest" description="Disordered" evidence="1">
    <location>
        <begin position="30"/>
        <end position="68"/>
    </location>
</feature>
<keyword evidence="4" id="KW-1185">Reference proteome</keyword>
<dbReference type="EMBL" id="CAICTM010000673">
    <property type="protein sequence ID" value="CAB9514783.1"/>
    <property type="molecule type" value="Genomic_DNA"/>
</dbReference>
<feature type="region of interest" description="Disordered" evidence="1">
    <location>
        <begin position="429"/>
        <end position="457"/>
    </location>
</feature>
<feature type="compositionally biased region" description="Low complexity" evidence="1">
    <location>
        <begin position="248"/>
        <end position="273"/>
    </location>
</feature>
<dbReference type="Pfam" id="PF03457">
    <property type="entry name" value="HA"/>
    <property type="match status" value="3"/>
</dbReference>
<feature type="compositionally biased region" description="Pro residues" evidence="1">
    <location>
        <begin position="163"/>
        <end position="187"/>
    </location>
</feature>
<name>A0A9N8HLD1_9STRA</name>
<feature type="compositionally biased region" description="Acidic residues" evidence="1">
    <location>
        <begin position="926"/>
        <end position="939"/>
    </location>
</feature>
<feature type="compositionally biased region" description="Low complexity" evidence="1">
    <location>
        <begin position="188"/>
        <end position="200"/>
    </location>
</feature>
<sequence>MSTPLASKPIAIAPRPVAIAPRPVAIAPKPSAIIAPKPTAEKPTALAPKKPTAAPTAEKKRVESEKKRVEEEQPLKFWAIKKSALLKSPAIFTCVEDCKSYAVAKAKKKNGDNGDDAPVVEYREFQNIWDAVQYIMPWKKPLPVPAVDNPRTWVYNMPHQYPTRPPPPPPPPQRAAAPPPPPMPIAPRTPKTATTTTKIPNASQKPPPLAPAPPVPIAPRTPKIATTTETTTTKIPNDSRKQPPPTQPAATQGGNAAPAAATAKPTPKKTNAPSKDPPGSKNDSPAKNNNNNNPPRTAAWHHSKPTANNAPPNTNAPARAVPPATTNNNNNNNPPRNGASNNYSQPMGLGKEAADIVANLKRNNLLPAGNNIAMAYPTMGGYMPPGYPYHMMPMMAAPPPPMMAAAPPRATMVPAATPMAAAQLAVVPPLGNTTNQPTPKEKPKKAKPKPADPNKVSWEDRYKRLVEYKEKHGSTNIQKCYTDNNDTGFIRWVQYERGRLRKVEQLRADNKPVSEKDAEYVKKLEELGFVSTIDRSSIGTGNTNGNSKQWGAKRNETWESNFKMLQEYKEQHDGSVKVKKPAHNNGKNDNFYRWVGYQAVAIRDYQKDPEKSCYSQERIDRLVSLGVKPAAEPLNQPTVRDVDWDEMYTQLVAFKETHGTVEVPHRRKAGVNTMPHWSNMLRKWTVKMRDEFELLQKGKKSLLTPERMEKLTKLGFRFETNRRMNFDHRAAEWLAYKLKHGKDPPQQEGSCLALWVAKTRRKYWQLQEDGIESSLTEEQINRLKSWGFNFERKLKFSVLPKRKKSWEDRFQDLLEFKEKEGHCNVPQSDKELGTWVHAQRREYRKLKKGMKGILTKEKIEKLVKVGFQWITRKSPTRPQNAEKDKEVHDFREYEKHMDTPFNQENTAVANNNNKSNSKKRSRVEMDSDDDSGSEEEDDGPLNYGREAGGNQYEQAKHAKTPWDRYRLL</sequence>
<dbReference type="Proteomes" id="UP001153069">
    <property type="component" value="Unassembled WGS sequence"/>
</dbReference>
<feature type="compositionally biased region" description="Basic and acidic residues" evidence="1">
    <location>
        <begin position="57"/>
        <end position="68"/>
    </location>
</feature>
<dbReference type="InterPro" id="IPR005114">
    <property type="entry name" value="Helicase_assoc"/>
</dbReference>
<evidence type="ECO:0000313" key="3">
    <source>
        <dbReference type="EMBL" id="CAB9514783.1"/>
    </source>
</evidence>
<feature type="compositionally biased region" description="Polar residues" evidence="1">
    <location>
        <begin position="900"/>
        <end position="909"/>
    </location>
</feature>
<comment type="caution">
    <text evidence="3">The sequence shown here is derived from an EMBL/GenBank/DDBJ whole genome shotgun (WGS) entry which is preliminary data.</text>
</comment>
<keyword evidence="3" id="KW-0347">Helicase</keyword>
<feature type="compositionally biased region" description="Low complexity" evidence="1">
    <location>
        <begin position="220"/>
        <end position="233"/>
    </location>
</feature>
<accession>A0A9N8HLD1</accession>
<dbReference type="AlphaFoldDB" id="A0A9N8HLD1"/>
<gene>
    <name evidence="3" type="ORF">SEMRO_674_G185340.1</name>
</gene>
<protein>
    <submittedName>
        <fullName evidence="3">Helicase</fullName>
    </submittedName>
</protein>
<organism evidence="3 4">
    <name type="scientific">Seminavis robusta</name>
    <dbReference type="NCBI Taxonomy" id="568900"/>
    <lineage>
        <taxon>Eukaryota</taxon>
        <taxon>Sar</taxon>
        <taxon>Stramenopiles</taxon>
        <taxon>Ochrophyta</taxon>
        <taxon>Bacillariophyta</taxon>
        <taxon>Bacillariophyceae</taxon>
        <taxon>Bacillariophycidae</taxon>
        <taxon>Naviculales</taxon>
        <taxon>Naviculaceae</taxon>
        <taxon>Seminavis</taxon>
    </lineage>
</organism>
<dbReference type="PANTHER" id="PTHR33418">
    <property type="entry name" value="HELICASE-ASSOCIATED"/>
    <property type="match status" value="1"/>
</dbReference>
<feature type="compositionally biased region" description="Basic and acidic residues" evidence="1">
    <location>
        <begin position="954"/>
        <end position="968"/>
    </location>
</feature>
<proteinExistence type="predicted"/>
<dbReference type="OrthoDB" id="56426at2759"/>
<evidence type="ECO:0000313" key="4">
    <source>
        <dbReference type="Proteomes" id="UP001153069"/>
    </source>
</evidence>
<feature type="region of interest" description="Disordered" evidence="1">
    <location>
        <begin position="163"/>
        <end position="344"/>
    </location>
</feature>
<evidence type="ECO:0000256" key="1">
    <source>
        <dbReference type="SAM" id="MobiDB-lite"/>
    </source>
</evidence>
<dbReference type="Gene3D" id="6.10.140.530">
    <property type="match status" value="4"/>
</dbReference>
<feature type="compositionally biased region" description="Low complexity" evidence="1">
    <location>
        <begin position="305"/>
        <end position="342"/>
    </location>
</feature>